<feature type="transmembrane region" description="Helical" evidence="6">
    <location>
        <begin position="167"/>
        <end position="188"/>
    </location>
</feature>
<dbReference type="SUPFAM" id="SSF103481">
    <property type="entry name" value="Multidrug resistance efflux transporter EmrE"/>
    <property type="match status" value="2"/>
</dbReference>
<feature type="domain" description="EamA" evidence="7">
    <location>
        <begin position="3"/>
        <end position="127"/>
    </location>
</feature>
<sequence>MALLSLSCMAVSMREATRYMGVADALAARCVVGVVGVLFAAILFPSLRGALAPRRLGLHALRNGVHFVGQYAWGLSVSLLPFARVFALEFATPVLTVLFAALLLRERLTMPRLFTVLVGAAGLVVITVPKTGEVDPLMLLPLASSAAFALAGIFTKRLTATVTALSVMFWMNAMQLPLNLAGADWGFWRSVPDAALLPLLGVCVSGSLAQYAMANAFRHGDAMVVVPLDFLRVPLIALVGAVFYGEALEPAVLVGAGIIVAGIVAGLRAEASRQVAVQGAADPAPIR</sequence>
<evidence type="ECO:0000313" key="8">
    <source>
        <dbReference type="EMBL" id="MBL0407561.1"/>
    </source>
</evidence>
<keyword evidence="4 6" id="KW-1133">Transmembrane helix</keyword>
<comment type="similarity">
    <text evidence="2">Belongs to the drug/metabolite transporter (DMT) superfamily. 10 TMS drug/metabolite exporter (DME) (TC 2.A.7.3) family.</text>
</comment>
<keyword evidence="9" id="KW-1185">Reference proteome</keyword>
<evidence type="ECO:0000256" key="3">
    <source>
        <dbReference type="ARBA" id="ARBA00022692"/>
    </source>
</evidence>
<feature type="transmembrane region" description="Helical" evidence="6">
    <location>
        <begin position="85"/>
        <end position="104"/>
    </location>
</feature>
<keyword evidence="3 6" id="KW-0812">Transmembrane</keyword>
<dbReference type="EMBL" id="JAEQMY010000091">
    <property type="protein sequence ID" value="MBL0407561.1"/>
    <property type="molecule type" value="Genomic_DNA"/>
</dbReference>
<evidence type="ECO:0000256" key="2">
    <source>
        <dbReference type="ARBA" id="ARBA00009853"/>
    </source>
</evidence>
<feature type="transmembrane region" description="Helical" evidence="6">
    <location>
        <begin position="113"/>
        <end position="131"/>
    </location>
</feature>
<name>A0A936ZD02_9HYPH</name>
<feature type="transmembrane region" description="Helical" evidence="6">
    <location>
        <begin position="26"/>
        <end position="44"/>
    </location>
</feature>
<evidence type="ECO:0000259" key="7">
    <source>
        <dbReference type="Pfam" id="PF00892"/>
    </source>
</evidence>
<dbReference type="Proteomes" id="UP000605848">
    <property type="component" value="Unassembled WGS sequence"/>
</dbReference>
<evidence type="ECO:0000256" key="4">
    <source>
        <dbReference type="ARBA" id="ARBA00022989"/>
    </source>
</evidence>
<evidence type="ECO:0000256" key="6">
    <source>
        <dbReference type="SAM" id="Phobius"/>
    </source>
</evidence>
<dbReference type="PANTHER" id="PTHR22911">
    <property type="entry name" value="ACYL-MALONYL CONDENSING ENZYME-RELATED"/>
    <property type="match status" value="1"/>
</dbReference>
<dbReference type="InterPro" id="IPR000620">
    <property type="entry name" value="EamA_dom"/>
</dbReference>
<protein>
    <submittedName>
        <fullName evidence="8">DMT family transporter</fullName>
    </submittedName>
</protein>
<feature type="transmembrane region" description="Helical" evidence="6">
    <location>
        <begin position="250"/>
        <end position="267"/>
    </location>
</feature>
<feature type="transmembrane region" description="Helical" evidence="6">
    <location>
        <begin position="224"/>
        <end position="244"/>
    </location>
</feature>
<dbReference type="PANTHER" id="PTHR22911:SF6">
    <property type="entry name" value="SOLUTE CARRIER FAMILY 35 MEMBER G1"/>
    <property type="match status" value="1"/>
</dbReference>
<dbReference type="AlphaFoldDB" id="A0A936ZD02"/>
<accession>A0A936ZD02</accession>
<feature type="transmembrane region" description="Helical" evidence="6">
    <location>
        <begin position="194"/>
        <end position="212"/>
    </location>
</feature>
<dbReference type="Gene3D" id="1.10.3730.20">
    <property type="match status" value="2"/>
</dbReference>
<evidence type="ECO:0000256" key="5">
    <source>
        <dbReference type="ARBA" id="ARBA00023136"/>
    </source>
</evidence>
<evidence type="ECO:0000313" key="9">
    <source>
        <dbReference type="Proteomes" id="UP000605848"/>
    </source>
</evidence>
<dbReference type="Pfam" id="PF00892">
    <property type="entry name" value="EamA"/>
    <property type="match status" value="2"/>
</dbReference>
<proteinExistence type="inferred from homology"/>
<evidence type="ECO:0000256" key="1">
    <source>
        <dbReference type="ARBA" id="ARBA00004141"/>
    </source>
</evidence>
<organism evidence="8 9">
    <name type="scientific">Microvirga aerilata</name>
    <dbReference type="NCBI Taxonomy" id="670292"/>
    <lineage>
        <taxon>Bacteria</taxon>
        <taxon>Pseudomonadati</taxon>
        <taxon>Pseudomonadota</taxon>
        <taxon>Alphaproteobacteria</taxon>
        <taxon>Hyphomicrobiales</taxon>
        <taxon>Methylobacteriaceae</taxon>
        <taxon>Microvirga</taxon>
    </lineage>
</organism>
<comment type="caution">
    <text evidence="8">The sequence shown here is derived from an EMBL/GenBank/DDBJ whole genome shotgun (WGS) entry which is preliminary data.</text>
</comment>
<keyword evidence="5 6" id="KW-0472">Membrane</keyword>
<feature type="transmembrane region" description="Helical" evidence="6">
    <location>
        <begin position="137"/>
        <end position="155"/>
    </location>
</feature>
<feature type="domain" description="EamA" evidence="7">
    <location>
        <begin position="139"/>
        <end position="264"/>
    </location>
</feature>
<dbReference type="GO" id="GO:0016020">
    <property type="term" value="C:membrane"/>
    <property type="evidence" value="ECO:0007669"/>
    <property type="project" value="UniProtKB-SubCell"/>
</dbReference>
<comment type="subcellular location">
    <subcellularLocation>
        <location evidence="1">Membrane</location>
        <topology evidence="1">Multi-pass membrane protein</topology>
    </subcellularLocation>
</comment>
<reference evidence="8" key="1">
    <citation type="submission" date="2021-01" db="EMBL/GenBank/DDBJ databases">
        <title>Microvirga sp.</title>
        <authorList>
            <person name="Kim M.K."/>
        </authorList>
    </citation>
    <scope>NUCLEOTIDE SEQUENCE</scope>
    <source>
        <strain evidence="8">5420S-16</strain>
    </source>
</reference>
<gene>
    <name evidence="8" type="ORF">JKG68_26955</name>
</gene>
<dbReference type="InterPro" id="IPR037185">
    <property type="entry name" value="EmrE-like"/>
</dbReference>